<sequence>MRFRIYCRRHFPTNRRTAALKLIRETMKSEKEQLDKMFGVRDWCILLHDGPHNSDRRPRAYGRSEGDHWSLWGYAFGLKRSTFYMHVYADQSATFGPDTLLSCSFFDYDARKTRVLGRALRSSDSPSPLTFHPAAQESLRVQLVPRVLVSTPASELND</sequence>
<reference evidence="1 2" key="1">
    <citation type="journal article" date="2008" name="Nature">
        <title>The genome of Laccaria bicolor provides insights into mycorrhizal symbiosis.</title>
        <authorList>
            <person name="Martin F."/>
            <person name="Aerts A."/>
            <person name="Ahren D."/>
            <person name="Brun A."/>
            <person name="Danchin E.G.J."/>
            <person name="Duchaussoy F."/>
            <person name="Gibon J."/>
            <person name="Kohler A."/>
            <person name="Lindquist E."/>
            <person name="Pereda V."/>
            <person name="Salamov A."/>
            <person name="Shapiro H.J."/>
            <person name="Wuyts J."/>
            <person name="Blaudez D."/>
            <person name="Buee M."/>
            <person name="Brokstein P."/>
            <person name="Canbaeck B."/>
            <person name="Cohen D."/>
            <person name="Courty P.E."/>
            <person name="Coutinho P.M."/>
            <person name="Delaruelle C."/>
            <person name="Detter J.C."/>
            <person name="Deveau A."/>
            <person name="DiFazio S."/>
            <person name="Duplessis S."/>
            <person name="Fraissinet-Tachet L."/>
            <person name="Lucic E."/>
            <person name="Frey-Klett P."/>
            <person name="Fourrey C."/>
            <person name="Feussner I."/>
            <person name="Gay G."/>
            <person name="Grimwood J."/>
            <person name="Hoegger P.J."/>
            <person name="Jain P."/>
            <person name="Kilaru S."/>
            <person name="Labbe J."/>
            <person name="Lin Y.C."/>
            <person name="Legue V."/>
            <person name="Le Tacon F."/>
            <person name="Marmeisse R."/>
            <person name="Melayah D."/>
            <person name="Montanini B."/>
            <person name="Muratet M."/>
            <person name="Nehls U."/>
            <person name="Niculita-Hirzel H."/>
            <person name="Oudot-Le Secq M.P."/>
            <person name="Peter M."/>
            <person name="Quesneville H."/>
            <person name="Rajashekar B."/>
            <person name="Reich M."/>
            <person name="Rouhier N."/>
            <person name="Schmutz J."/>
            <person name="Yin T."/>
            <person name="Chalot M."/>
            <person name="Henrissat B."/>
            <person name="Kuees U."/>
            <person name="Lucas S."/>
            <person name="Van de Peer Y."/>
            <person name="Podila G.K."/>
            <person name="Polle A."/>
            <person name="Pukkila P.J."/>
            <person name="Richardson P.M."/>
            <person name="Rouze P."/>
            <person name="Sanders I.R."/>
            <person name="Stajich J.E."/>
            <person name="Tunlid A."/>
            <person name="Tuskan G."/>
            <person name="Grigoriev I.V."/>
        </authorList>
    </citation>
    <scope>NUCLEOTIDE SEQUENCE [LARGE SCALE GENOMIC DNA]</scope>
    <source>
        <strain evidence="2">S238N-H82 / ATCC MYA-4686</strain>
    </source>
</reference>
<dbReference type="RefSeq" id="XP_001888677.1">
    <property type="nucleotide sequence ID" value="XM_001888642.1"/>
</dbReference>
<dbReference type="InParanoid" id="B0DXF4"/>
<protein>
    <submittedName>
        <fullName evidence="1">Predicted protein</fullName>
    </submittedName>
</protein>
<dbReference type="AlphaFoldDB" id="B0DXF4"/>
<dbReference type="GeneID" id="6084270"/>
<evidence type="ECO:0000313" key="1">
    <source>
        <dbReference type="EMBL" id="EDR00668.1"/>
    </source>
</evidence>
<dbReference type="KEGG" id="lbc:LACBIDRAFT_333896"/>
<gene>
    <name evidence="1" type="ORF">LACBIDRAFT_333896</name>
</gene>
<keyword evidence="2" id="KW-1185">Reference proteome</keyword>
<dbReference type="Proteomes" id="UP000001194">
    <property type="component" value="Unassembled WGS sequence"/>
</dbReference>
<dbReference type="HOGENOM" id="CLU_1669674_0_0_1"/>
<dbReference type="EMBL" id="DS547147">
    <property type="protein sequence ID" value="EDR00668.1"/>
    <property type="molecule type" value="Genomic_DNA"/>
</dbReference>
<evidence type="ECO:0000313" key="2">
    <source>
        <dbReference type="Proteomes" id="UP000001194"/>
    </source>
</evidence>
<name>B0DXF4_LACBS</name>
<dbReference type="OrthoDB" id="3081852at2759"/>
<organism evidence="2">
    <name type="scientific">Laccaria bicolor (strain S238N-H82 / ATCC MYA-4686)</name>
    <name type="common">Bicoloured deceiver</name>
    <name type="synonym">Laccaria laccata var. bicolor</name>
    <dbReference type="NCBI Taxonomy" id="486041"/>
    <lineage>
        <taxon>Eukaryota</taxon>
        <taxon>Fungi</taxon>
        <taxon>Dikarya</taxon>
        <taxon>Basidiomycota</taxon>
        <taxon>Agaricomycotina</taxon>
        <taxon>Agaricomycetes</taxon>
        <taxon>Agaricomycetidae</taxon>
        <taxon>Agaricales</taxon>
        <taxon>Agaricineae</taxon>
        <taxon>Hydnangiaceae</taxon>
        <taxon>Laccaria</taxon>
    </lineage>
</organism>
<proteinExistence type="predicted"/>
<accession>B0DXF4</accession>